<dbReference type="EMBL" id="CAJNJA010018431">
    <property type="protein sequence ID" value="CAE7423048.1"/>
    <property type="molecule type" value="Genomic_DNA"/>
</dbReference>
<organism evidence="3 4">
    <name type="scientific">Symbiodinium necroappetens</name>
    <dbReference type="NCBI Taxonomy" id="1628268"/>
    <lineage>
        <taxon>Eukaryota</taxon>
        <taxon>Sar</taxon>
        <taxon>Alveolata</taxon>
        <taxon>Dinophyceae</taxon>
        <taxon>Suessiales</taxon>
        <taxon>Symbiodiniaceae</taxon>
        <taxon>Symbiodinium</taxon>
    </lineage>
</organism>
<dbReference type="Gene3D" id="1.10.510.10">
    <property type="entry name" value="Transferase(Phosphotransferase) domain 1"/>
    <property type="match status" value="1"/>
</dbReference>
<name>A0A812R725_9DINO</name>
<dbReference type="PROSITE" id="PS50011">
    <property type="entry name" value="PROTEIN_KINASE_DOM"/>
    <property type="match status" value="1"/>
</dbReference>
<dbReference type="GO" id="GO:0004672">
    <property type="term" value="F:protein kinase activity"/>
    <property type="evidence" value="ECO:0007669"/>
    <property type="project" value="InterPro"/>
</dbReference>
<accession>A0A812R725</accession>
<keyword evidence="4" id="KW-1185">Reference proteome</keyword>
<protein>
    <submittedName>
        <fullName evidence="3">STK33 protein</fullName>
    </submittedName>
</protein>
<gene>
    <name evidence="3" type="primary">STK33</name>
    <name evidence="3" type="ORF">SNEC2469_LOCUS11604</name>
</gene>
<comment type="caution">
    <text evidence="3">The sequence shown here is derived from an EMBL/GenBank/DDBJ whole genome shotgun (WGS) entry which is preliminary data.</text>
</comment>
<feature type="region of interest" description="Disordered" evidence="1">
    <location>
        <begin position="910"/>
        <end position="964"/>
    </location>
</feature>
<dbReference type="GO" id="GO:0005634">
    <property type="term" value="C:nucleus"/>
    <property type="evidence" value="ECO:0007669"/>
    <property type="project" value="TreeGrafter"/>
</dbReference>
<dbReference type="InterPro" id="IPR008271">
    <property type="entry name" value="Ser/Thr_kinase_AS"/>
</dbReference>
<dbReference type="InterPro" id="IPR023213">
    <property type="entry name" value="CAT-like_dom_sf"/>
</dbReference>
<feature type="non-terminal residue" evidence="3">
    <location>
        <position position="975"/>
    </location>
</feature>
<dbReference type="InterPro" id="IPR011009">
    <property type="entry name" value="Kinase-like_dom_sf"/>
</dbReference>
<evidence type="ECO:0000259" key="2">
    <source>
        <dbReference type="PROSITE" id="PS50011"/>
    </source>
</evidence>
<dbReference type="SMART" id="SM00220">
    <property type="entry name" value="S_TKc"/>
    <property type="match status" value="1"/>
</dbReference>
<dbReference type="Pfam" id="PF00069">
    <property type="entry name" value="Pkinase"/>
    <property type="match status" value="1"/>
</dbReference>
<reference evidence="3" key="1">
    <citation type="submission" date="2021-02" db="EMBL/GenBank/DDBJ databases">
        <authorList>
            <person name="Dougan E. K."/>
            <person name="Rhodes N."/>
            <person name="Thang M."/>
            <person name="Chan C."/>
        </authorList>
    </citation>
    <scope>NUCLEOTIDE SEQUENCE</scope>
</reference>
<evidence type="ECO:0000313" key="3">
    <source>
        <dbReference type="EMBL" id="CAE7423048.1"/>
    </source>
</evidence>
<proteinExistence type="predicted"/>
<dbReference type="SUPFAM" id="SSF56112">
    <property type="entry name" value="Protein kinase-like (PK-like)"/>
    <property type="match status" value="1"/>
</dbReference>
<dbReference type="AlphaFoldDB" id="A0A812R725"/>
<dbReference type="PROSITE" id="PS00108">
    <property type="entry name" value="PROTEIN_KINASE_ST"/>
    <property type="match status" value="1"/>
</dbReference>
<dbReference type="PANTHER" id="PTHR24345">
    <property type="entry name" value="SERINE/THREONINE-PROTEIN KINASE PLK"/>
    <property type="match status" value="1"/>
</dbReference>
<feature type="domain" description="Protein kinase" evidence="2">
    <location>
        <begin position="593"/>
        <end position="885"/>
    </location>
</feature>
<evidence type="ECO:0000313" key="4">
    <source>
        <dbReference type="Proteomes" id="UP000601435"/>
    </source>
</evidence>
<feature type="compositionally biased region" description="Polar residues" evidence="1">
    <location>
        <begin position="939"/>
        <end position="950"/>
    </location>
</feature>
<sequence length="975" mass="107793">MDSLDEAVKQLCWRMWSALFPKGFRVRRRFWPRVARETRDTGSQWEQYPQEEQQILEYDLWVVSQLSAVEDPGKQDRSTWPPEKQAWDSASTRGVDVVFSKSACDWALETFGTGSEASAAATEPELPPFDRRVVDLVRQVMPSAGDLESPLKGLDSLRAGWLAGSLQSLGRAVSSEAVRRATNLKSLVRIVKAAPAAPKVAPAGAAEYAIWFTPGQFQPMSPWLTRAESPADVPAMRLAVEALLERHPSLRAVNIDSMALRGFVLSCASLFAAILGPKTPASLRSAIGALLLRCWPRVAVDVPHVESSKDKAVPFAVLEFTGQSELERHLQSRGWHLTKPPFEVTLLQLNVALEGVWDCQGGHISIVRVDGGDLVYVDSQRWQAAVLRAPEDPRSPAPPVMSRPLLAGRLGSAGVWLRVVAPGEMQVWWQSAPGVEPFTFSASRIPQQYDRLDTISFVMMQCYHAFGDGYCYSPIASDLFDAYEACRAPETRELPPARNEALGILQRRLKETLSFQSEDPSRHSLRGALWGACFNGYSSDVTVEGETLGVFKAVAERYALPMRLGGTEGGPKKFGSCIENVSESVQEMASFTMDIADKLGTGACSVVYGLRLVDADSGDTEQSRPLAAKFLVHRDGCRDRHELPREAKMLMLASGNRYILKSFGLFEVDLDAQPKLRGFFAMTSSHKAPKTAIVETPPGRGFFLLEELCCCTLHDLVEHVSFKESEAAFALHSVLCGLMHLHALGIVHRDIKTANIMVSDGGLRVILGDFDLAACLPDGSAEMAWNCGTAGYLAPEVYGSHKGSKATDLFALGVVLYILLTKSQPFLHETPLLTELATRDGRLSIEPETLQMFRSHEACDLLLWLLEPRPEHRPEALEALESEWLCIREPESEGVRALVRQWSRTDSLEQNLATSETKNPDARNTHSVAHSSIKEQLRRTFTSPSSFLTRSSKKQARKERDSRIFRTTFASSARS</sequence>
<dbReference type="InterPro" id="IPR000719">
    <property type="entry name" value="Prot_kinase_dom"/>
</dbReference>
<dbReference type="Proteomes" id="UP000601435">
    <property type="component" value="Unassembled WGS sequence"/>
</dbReference>
<dbReference type="Gene3D" id="3.30.559.10">
    <property type="entry name" value="Chloramphenicol acetyltransferase-like domain"/>
    <property type="match status" value="1"/>
</dbReference>
<dbReference type="OrthoDB" id="4062651at2759"/>
<dbReference type="GO" id="GO:0005524">
    <property type="term" value="F:ATP binding"/>
    <property type="evidence" value="ECO:0007669"/>
    <property type="project" value="InterPro"/>
</dbReference>
<evidence type="ECO:0000256" key="1">
    <source>
        <dbReference type="SAM" id="MobiDB-lite"/>
    </source>
</evidence>